<evidence type="ECO:0000313" key="3">
    <source>
        <dbReference type="Proteomes" id="UP000002964"/>
    </source>
</evidence>
<dbReference type="STRING" id="631362.Thi970DRAFT_02813"/>
<dbReference type="Proteomes" id="UP000002964">
    <property type="component" value="Unassembled WGS sequence"/>
</dbReference>
<dbReference type="SUPFAM" id="SSF53335">
    <property type="entry name" value="S-adenosyl-L-methionine-dependent methyltransferases"/>
    <property type="match status" value="1"/>
</dbReference>
<dbReference type="AlphaFoldDB" id="H8Z1R6"/>
<dbReference type="Gene3D" id="3.40.50.150">
    <property type="entry name" value="Vaccinia Virus protein VP39"/>
    <property type="match status" value="1"/>
</dbReference>
<keyword evidence="2" id="KW-0830">Ubiquinone</keyword>
<dbReference type="CDD" id="cd02440">
    <property type="entry name" value="AdoMet_MTases"/>
    <property type="match status" value="1"/>
</dbReference>
<dbReference type="eggNOG" id="COG2226">
    <property type="taxonomic scope" value="Bacteria"/>
</dbReference>
<reference evidence="3" key="1">
    <citation type="submission" date="2011-06" db="EMBL/GenBank/DDBJ databases">
        <authorList>
            <consortium name="US DOE Joint Genome Institute (JGI-PGF)"/>
            <person name="Lucas S."/>
            <person name="Han J."/>
            <person name="Lapidus A."/>
            <person name="Cheng J.-F."/>
            <person name="Goodwin L."/>
            <person name="Pitluck S."/>
            <person name="Peters L."/>
            <person name="Land M.L."/>
            <person name="Hauser L."/>
            <person name="Vogl K."/>
            <person name="Liu Z."/>
            <person name="Overmann J."/>
            <person name="Frigaard N.-U."/>
            <person name="Bryant D.A."/>
            <person name="Woyke T.J."/>
        </authorList>
    </citation>
    <scope>NUCLEOTIDE SEQUENCE [LARGE SCALE GENOMIC DNA]</scope>
    <source>
        <strain evidence="3">970</strain>
    </source>
</reference>
<dbReference type="PANTHER" id="PTHR43591:SF24">
    <property type="entry name" value="2-METHOXY-6-POLYPRENYL-1,4-BENZOQUINOL METHYLASE, MITOCHONDRIAL"/>
    <property type="match status" value="1"/>
</dbReference>
<dbReference type="PANTHER" id="PTHR43591">
    <property type="entry name" value="METHYLTRANSFERASE"/>
    <property type="match status" value="1"/>
</dbReference>
<evidence type="ECO:0000313" key="2">
    <source>
        <dbReference type="EMBL" id="EIC22544.1"/>
    </source>
</evidence>
<accession>H8Z1R6</accession>
<proteinExistence type="predicted"/>
<name>H8Z1R6_9GAMM</name>
<evidence type="ECO:0000259" key="1">
    <source>
        <dbReference type="Pfam" id="PF08241"/>
    </source>
</evidence>
<keyword evidence="2" id="KW-0808">Transferase</keyword>
<keyword evidence="2" id="KW-0489">Methyltransferase</keyword>
<sequence length="275" mass="31122">MFCVEHLNALRLAEIEKTLPYLRPVGARVLELGAGTGQQALELERHGFSVEAIELSDSNYAEDRLFNITDYDGRHIPFADASFDIVFSSNVLEHVPDLAGMHAEIRRVLKPTGYAVHILPTHAWRFWTTVSAFPTAFMYAATIRGQLVPRLSRNVAEIRRLLGAWYRAGLYLLAPFGQRRHGERGNIISETWLFHPSWWRRNFRANGFDIIEDEPLGLFYTGHMTFGMRWSLERRARLARVLGSATHLFELKASGSPKAQATAVVNPVEVSHAPV</sequence>
<dbReference type="GO" id="GO:0008757">
    <property type="term" value="F:S-adenosylmethionine-dependent methyltransferase activity"/>
    <property type="evidence" value="ECO:0007669"/>
    <property type="project" value="InterPro"/>
</dbReference>
<feature type="domain" description="Methyltransferase type 11" evidence="1">
    <location>
        <begin position="30"/>
        <end position="116"/>
    </location>
</feature>
<keyword evidence="3" id="KW-1185">Reference proteome</keyword>
<gene>
    <name evidence="2" type="ORF">Thi970DRAFT_02813</name>
</gene>
<dbReference type="EMBL" id="JH603169">
    <property type="protein sequence ID" value="EIC22544.1"/>
    <property type="molecule type" value="Genomic_DNA"/>
</dbReference>
<reference evidence="2 3" key="2">
    <citation type="submission" date="2011-11" db="EMBL/GenBank/DDBJ databases">
        <authorList>
            <consortium name="US DOE Joint Genome Institute"/>
            <person name="Lucas S."/>
            <person name="Han J."/>
            <person name="Lapidus A."/>
            <person name="Cheng J.-F."/>
            <person name="Goodwin L."/>
            <person name="Pitluck S."/>
            <person name="Peters L."/>
            <person name="Ovchinnikova G."/>
            <person name="Zhang X."/>
            <person name="Detter J.C."/>
            <person name="Han C."/>
            <person name="Tapia R."/>
            <person name="Land M."/>
            <person name="Hauser L."/>
            <person name="Kyrpides N."/>
            <person name="Ivanova N."/>
            <person name="Pagani I."/>
            <person name="Vogl K."/>
            <person name="Liu Z."/>
            <person name="Overmann J."/>
            <person name="Frigaard N.-U."/>
            <person name="Bryant D."/>
            <person name="Woyke T."/>
        </authorList>
    </citation>
    <scope>NUCLEOTIDE SEQUENCE [LARGE SCALE GENOMIC DNA]</scope>
    <source>
        <strain evidence="2 3">970</strain>
    </source>
</reference>
<dbReference type="Pfam" id="PF08241">
    <property type="entry name" value="Methyltransf_11"/>
    <property type="match status" value="1"/>
</dbReference>
<dbReference type="InterPro" id="IPR013216">
    <property type="entry name" value="Methyltransf_11"/>
</dbReference>
<dbReference type="InterPro" id="IPR029063">
    <property type="entry name" value="SAM-dependent_MTases_sf"/>
</dbReference>
<dbReference type="HOGENOM" id="CLU_1056751_0_0_6"/>
<protein>
    <submittedName>
        <fullName evidence="2">Methylase involved in ubiquinone/menaquinone biosynthesis</fullName>
    </submittedName>
</protein>
<dbReference type="RefSeq" id="WP_009149458.1">
    <property type="nucleotide sequence ID" value="NZ_CP121471.1"/>
</dbReference>
<dbReference type="GO" id="GO:0032259">
    <property type="term" value="P:methylation"/>
    <property type="evidence" value="ECO:0007669"/>
    <property type="project" value="UniProtKB-KW"/>
</dbReference>
<organism evidence="2 3">
    <name type="scientific">Thiorhodovibrio frisius</name>
    <dbReference type="NCBI Taxonomy" id="631362"/>
    <lineage>
        <taxon>Bacteria</taxon>
        <taxon>Pseudomonadati</taxon>
        <taxon>Pseudomonadota</taxon>
        <taxon>Gammaproteobacteria</taxon>
        <taxon>Chromatiales</taxon>
        <taxon>Chromatiaceae</taxon>
        <taxon>Thiorhodovibrio</taxon>
    </lineage>
</organism>